<sequence length="239" mass="26890">MSDVMYFVREGNFYAVVHCIMFQLGTTSVSLPVGGLYPAVGMHSIGEEVRLFLGLNWIPEEDSLMSVDTNEEEWYRLNDIRLNGQVLEYTGRGKSIIDVGFAQARSPLNTTVHYFEIEIVDPGESCYIAIGLTRRDYPKHRHPGWNKGSIGYHADDGKIFIGSGVGDPFGPRCHKGDRMGCGILFPRDYVCQYDRYVLTVQTAVDSLLVTTRIVFLSCLLHKMSCMISKVFAGFDHLLM</sequence>
<dbReference type="InterPro" id="IPR013320">
    <property type="entry name" value="ConA-like_dom_sf"/>
</dbReference>
<dbReference type="Pfam" id="PF00622">
    <property type="entry name" value="SPRY"/>
    <property type="match status" value="1"/>
</dbReference>
<dbReference type="InterPro" id="IPR003877">
    <property type="entry name" value="SPRY_dom"/>
</dbReference>
<protein>
    <recommendedName>
        <fullName evidence="1">SPRY domain-containing protein</fullName>
    </recommendedName>
</protein>
<evidence type="ECO:0000259" key="1">
    <source>
        <dbReference type="SMART" id="SM00449"/>
    </source>
</evidence>
<evidence type="ECO:0000313" key="3">
    <source>
        <dbReference type="Proteomes" id="UP000502823"/>
    </source>
</evidence>
<gene>
    <name evidence="2" type="ORF">Cfor_08065</name>
</gene>
<feature type="domain" description="SPRY" evidence="1">
    <location>
        <begin position="110"/>
        <end position="221"/>
    </location>
</feature>
<dbReference type="PANTHER" id="PTHR12864">
    <property type="entry name" value="RAN BINDING PROTEIN 9-RELATED"/>
    <property type="match status" value="1"/>
</dbReference>
<dbReference type="Gene3D" id="2.60.120.920">
    <property type="match status" value="1"/>
</dbReference>
<dbReference type="OrthoDB" id="25503at2759"/>
<dbReference type="InParanoid" id="A0A6L2QEX5"/>
<accession>A0A6L2QEX5</accession>
<keyword evidence="3" id="KW-1185">Reference proteome</keyword>
<organism evidence="2 3">
    <name type="scientific">Coptotermes formosanus</name>
    <name type="common">Formosan subterranean termite</name>
    <dbReference type="NCBI Taxonomy" id="36987"/>
    <lineage>
        <taxon>Eukaryota</taxon>
        <taxon>Metazoa</taxon>
        <taxon>Ecdysozoa</taxon>
        <taxon>Arthropoda</taxon>
        <taxon>Hexapoda</taxon>
        <taxon>Insecta</taxon>
        <taxon>Pterygota</taxon>
        <taxon>Neoptera</taxon>
        <taxon>Polyneoptera</taxon>
        <taxon>Dictyoptera</taxon>
        <taxon>Blattodea</taxon>
        <taxon>Blattoidea</taxon>
        <taxon>Termitoidae</taxon>
        <taxon>Rhinotermitidae</taxon>
        <taxon>Coptotermes</taxon>
    </lineage>
</organism>
<reference evidence="3" key="1">
    <citation type="submission" date="2020-01" db="EMBL/GenBank/DDBJ databases">
        <title>Draft genome sequence of the Termite Coptotermes fromosanus.</title>
        <authorList>
            <person name="Itakura S."/>
            <person name="Yosikawa Y."/>
            <person name="Umezawa K."/>
        </authorList>
    </citation>
    <scope>NUCLEOTIDE SEQUENCE [LARGE SCALE GENOMIC DNA]</scope>
</reference>
<dbReference type="SUPFAM" id="SSF49899">
    <property type="entry name" value="Concanavalin A-like lectins/glucanases"/>
    <property type="match status" value="1"/>
</dbReference>
<dbReference type="Proteomes" id="UP000502823">
    <property type="component" value="Unassembled WGS sequence"/>
</dbReference>
<proteinExistence type="predicted"/>
<dbReference type="SMART" id="SM00449">
    <property type="entry name" value="SPRY"/>
    <property type="match status" value="1"/>
</dbReference>
<dbReference type="InterPro" id="IPR043136">
    <property type="entry name" value="B30.2/SPRY_sf"/>
</dbReference>
<comment type="caution">
    <text evidence="2">The sequence shown here is derived from an EMBL/GenBank/DDBJ whole genome shotgun (WGS) entry which is preliminary data.</text>
</comment>
<name>A0A6L2QEX5_COPFO</name>
<dbReference type="AlphaFoldDB" id="A0A6L2QEX5"/>
<evidence type="ECO:0000313" key="2">
    <source>
        <dbReference type="EMBL" id="GFG40817.1"/>
    </source>
</evidence>
<dbReference type="InterPro" id="IPR050618">
    <property type="entry name" value="Ubq-SigPath_Reg"/>
</dbReference>
<dbReference type="EMBL" id="BLKM01002630">
    <property type="protein sequence ID" value="GFG40817.1"/>
    <property type="molecule type" value="Genomic_DNA"/>
</dbReference>